<evidence type="ECO:0000256" key="2">
    <source>
        <dbReference type="ARBA" id="ARBA00004962"/>
    </source>
</evidence>
<evidence type="ECO:0000256" key="6">
    <source>
        <dbReference type="ARBA" id="ARBA00022679"/>
    </source>
</evidence>
<name>A0AA35CL09_9FIRM</name>
<keyword evidence="5 12" id="KW-0028">Amino-acid biosynthesis</keyword>
<evidence type="ECO:0000256" key="7">
    <source>
        <dbReference type="ARBA" id="ARBA00022898"/>
    </source>
</evidence>
<dbReference type="PROSITE" id="PS00901">
    <property type="entry name" value="CYS_SYNTHASE"/>
    <property type="match status" value="1"/>
</dbReference>
<feature type="binding site" evidence="10">
    <location>
        <position position="76"/>
    </location>
    <ligand>
        <name>pyridoxal 5'-phosphate</name>
        <dbReference type="ChEBI" id="CHEBI:597326"/>
    </ligand>
</feature>
<accession>A0AA35CL09</accession>
<dbReference type="NCBIfam" id="TIGR01136">
    <property type="entry name" value="cysKM"/>
    <property type="match status" value="1"/>
</dbReference>
<evidence type="ECO:0000256" key="8">
    <source>
        <dbReference type="ARBA" id="ARBA00023192"/>
    </source>
</evidence>
<evidence type="ECO:0000256" key="3">
    <source>
        <dbReference type="ARBA" id="ARBA00007103"/>
    </source>
</evidence>
<dbReference type="InterPro" id="IPR050214">
    <property type="entry name" value="Cys_Synth/Cystath_Beta-Synth"/>
</dbReference>
<evidence type="ECO:0000256" key="10">
    <source>
        <dbReference type="PIRSR" id="PIRSR605856-50"/>
    </source>
</evidence>
<dbReference type="GO" id="GO:0004124">
    <property type="term" value="F:cysteine synthase activity"/>
    <property type="evidence" value="ECO:0007669"/>
    <property type="project" value="UniProtKB-UniRule"/>
</dbReference>
<dbReference type="EC" id="2.5.1.47" evidence="4 12"/>
<comment type="cofactor">
    <cofactor evidence="1 10 12">
        <name>pyridoxal 5'-phosphate</name>
        <dbReference type="ChEBI" id="CHEBI:597326"/>
    </cofactor>
</comment>
<dbReference type="Proteomes" id="UP001163687">
    <property type="component" value="Chromosome"/>
</dbReference>
<dbReference type="PANTHER" id="PTHR10314">
    <property type="entry name" value="CYSTATHIONINE BETA-SYNTHASE"/>
    <property type="match status" value="1"/>
</dbReference>
<dbReference type="InterPro" id="IPR001216">
    <property type="entry name" value="P-phosphate_BS"/>
</dbReference>
<sequence length="307" mass="32663">MAHRYHSILDLIGNTPVVRLNRLPDPGGAEVWVKLESRNPGGSVKDRPALNMILAAEAAGLIRPGYSTIIEPTSGNTGIGLAMVCAARGYRCIITMPDSATQERVKILRAYGAEVHLTPARELMQGAIDRAKALAAEIPGAFIPQQFENPANPDAHRRTTALEILEQMEGRLDLFVLTAGTGGTVTGAGEVLKQHLPDLRIYVVEPASSPVLAGGKPGPHKIPGTGPGFIPPILNRSIFDRICHVTDEEAQTMARRLARTEGILLGASGAAAVHVALLAAREMAPGQRVLAMAPDSGERYLSSDLFE</sequence>
<evidence type="ECO:0000256" key="12">
    <source>
        <dbReference type="RuleBase" id="RU003985"/>
    </source>
</evidence>
<keyword evidence="6 12" id="KW-0808">Transferase</keyword>
<evidence type="ECO:0000256" key="5">
    <source>
        <dbReference type="ARBA" id="ARBA00022605"/>
    </source>
</evidence>
<feature type="binding site" evidence="10">
    <location>
        <position position="268"/>
    </location>
    <ligand>
        <name>pyridoxal 5'-phosphate</name>
        <dbReference type="ChEBI" id="CHEBI:597326"/>
    </ligand>
</feature>
<comment type="similarity">
    <text evidence="3 12">Belongs to the cysteine synthase/cystathionine beta-synthase family.</text>
</comment>
<evidence type="ECO:0000313" key="14">
    <source>
        <dbReference type="EMBL" id="BDG61157.1"/>
    </source>
</evidence>
<evidence type="ECO:0000256" key="11">
    <source>
        <dbReference type="PIRSR" id="PIRSR605856-51"/>
    </source>
</evidence>
<evidence type="ECO:0000259" key="13">
    <source>
        <dbReference type="Pfam" id="PF00291"/>
    </source>
</evidence>
<dbReference type="AlphaFoldDB" id="A0AA35CL09"/>
<comment type="catalytic activity">
    <reaction evidence="9 12">
        <text>O-acetyl-L-serine + hydrogen sulfide = L-cysteine + acetate</text>
        <dbReference type="Rhea" id="RHEA:14829"/>
        <dbReference type="ChEBI" id="CHEBI:29919"/>
        <dbReference type="ChEBI" id="CHEBI:30089"/>
        <dbReference type="ChEBI" id="CHEBI:35235"/>
        <dbReference type="ChEBI" id="CHEBI:58340"/>
        <dbReference type="EC" id="2.5.1.47"/>
    </reaction>
</comment>
<dbReference type="KEGG" id="cmic:caldi_22470"/>
<keyword evidence="7 10" id="KW-0663">Pyridoxal phosphate</keyword>
<keyword evidence="15" id="KW-1185">Reference proteome</keyword>
<dbReference type="EMBL" id="AP025628">
    <property type="protein sequence ID" value="BDG61157.1"/>
    <property type="molecule type" value="Genomic_DNA"/>
</dbReference>
<feature type="modified residue" description="N6-(pyridoxal phosphate)lysine" evidence="11">
    <location>
        <position position="45"/>
    </location>
</feature>
<dbReference type="Gene3D" id="3.40.50.1100">
    <property type="match status" value="2"/>
</dbReference>
<evidence type="ECO:0000256" key="1">
    <source>
        <dbReference type="ARBA" id="ARBA00001933"/>
    </source>
</evidence>
<dbReference type="FunFam" id="3.40.50.1100:FF:000006">
    <property type="entry name" value="Cysteine synthase"/>
    <property type="match status" value="1"/>
</dbReference>
<dbReference type="InterPro" id="IPR005859">
    <property type="entry name" value="CysK"/>
</dbReference>
<dbReference type="Pfam" id="PF00291">
    <property type="entry name" value="PALP"/>
    <property type="match status" value="1"/>
</dbReference>
<evidence type="ECO:0000313" key="15">
    <source>
        <dbReference type="Proteomes" id="UP001163687"/>
    </source>
</evidence>
<evidence type="ECO:0000256" key="4">
    <source>
        <dbReference type="ARBA" id="ARBA00012681"/>
    </source>
</evidence>
<dbReference type="GO" id="GO:0006535">
    <property type="term" value="P:cysteine biosynthetic process from serine"/>
    <property type="evidence" value="ECO:0007669"/>
    <property type="project" value="UniProtKB-UniRule"/>
</dbReference>
<feature type="binding site" evidence="10">
    <location>
        <begin position="180"/>
        <end position="184"/>
    </location>
    <ligand>
        <name>pyridoxal 5'-phosphate</name>
        <dbReference type="ChEBI" id="CHEBI:597326"/>
    </ligand>
</feature>
<feature type="domain" description="Tryptophan synthase beta chain-like PALP" evidence="13">
    <location>
        <begin position="9"/>
        <end position="295"/>
    </location>
</feature>
<reference evidence="14" key="1">
    <citation type="submission" date="2022-03" db="EMBL/GenBank/DDBJ databases">
        <title>Complete genome sequence of Caldinitratiruptor microaerophilus.</title>
        <authorList>
            <person name="Mukaiyama R."/>
            <person name="Nishiyama T."/>
            <person name="Ueda K."/>
        </authorList>
    </citation>
    <scope>NUCLEOTIDE SEQUENCE</scope>
    <source>
        <strain evidence="14">JCM 16183</strain>
    </source>
</reference>
<comment type="pathway">
    <text evidence="2">Amino-acid biosynthesis; L-cysteine biosynthesis; L-cysteine from L-serine: step 2/2.</text>
</comment>
<dbReference type="InterPro" id="IPR036052">
    <property type="entry name" value="TrpB-like_PALP_sf"/>
</dbReference>
<proteinExistence type="inferred from homology"/>
<protein>
    <recommendedName>
        <fullName evidence="4 12">Cysteine synthase</fullName>
        <ecNumber evidence="4 12">2.5.1.47</ecNumber>
    </recommendedName>
</protein>
<dbReference type="SUPFAM" id="SSF53686">
    <property type="entry name" value="Tryptophan synthase beta subunit-like PLP-dependent enzymes"/>
    <property type="match status" value="1"/>
</dbReference>
<evidence type="ECO:0000256" key="9">
    <source>
        <dbReference type="ARBA" id="ARBA00047931"/>
    </source>
</evidence>
<dbReference type="RefSeq" id="WP_264841830.1">
    <property type="nucleotide sequence ID" value="NZ_AP025628.1"/>
</dbReference>
<dbReference type="InterPro" id="IPR005856">
    <property type="entry name" value="Cys_synth"/>
</dbReference>
<gene>
    <name evidence="14" type="ORF">caldi_22470</name>
</gene>
<keyword evidence="8 12" id="KW-0198">Cysteine biosynthesis</keyword>
<organism evidence="14 15">
    <name type="scientific">Caldinitratiruptor microaerophilus</name>
    <dbReference type="NCBI Taxonomy" id="671077"/>
    <lineage>
        <taxon>Bacteria</taxon>
        <taxon>Bacillati</taxon>
        <taxon>Bacillota</taxon>
        <taxon>Clostridia</taxon>
        <taxon>Eubacteriales</taxon>
        <taxon>Symbiobacteriaceae</taxon>
        <taxon>Caldinitratiruptor</taxon>
    </lineage>
</organism>
<dbReference type="NCBIfam" id="TIGR01139">
    <property type="entry name" value="cysK"/>
    <property type="match status" value="1"/>
</dbReference>
<dbReference type="CDD" id="cd01561">
    <property type="entry name" value="CBS_like"/>
    <property type="match status" value="1"/>
</dbReference>
<dbReference type="InterPro" id="IPR001926">
    <property type="entry name" value="TrpB-like_PALP"/>
</dbReference>